<dbReference type="SUPFAM" id="SSF52172">
    <property type="entry name" value="CheY-like"/>
    <property type="match status" value="1"/>
</dbReference>
<evidence type="ECO:0000256" key="1">
    <source>
        <dbReference type="PROSITE-ProRule" id="PRU00169"/>
    </source>
</evidence>
<dbReference type="Proteomes" id="UP000241514">
    <property type="component" value="Unassembled WGS sequence"/>
</dbReference>
<evidence type="ECO:0000259" key="2">
    <source>
        <dbReference type="PROSITE" id="PS50110"/>
    </source>
</evidence>
<reference evidence="3 4" key="1">
    <citation type="submission" date="2018-03" db="EMBL/GenBank/DDBJ databases">
        <title>Cross-interface Injection: A General Nanoliter Liquid Handling Method Applied to Single Cells Genome Amplification Automated Nanoliter Liquid Handling Applied to Single Cell Multiple Displacement Amplification.</title>
        <authorList>
            <person name="Yun J."/>
            <person name="Xu P."/>
            <person name="Xu J."/>
            <person name="Dai X."/>
            <person name="Wang Y."/>
            <person name="Zheng X."/>
            <person name="Cao C."/>
            <person name="Yi Q."/>
            <person name="Zhu Y."/>
            <person name="Wang L."/>
            <person name="Dong Z."/>
            <person name="Huang Y."/>
            <person name="Huang L."/>
            <person name="Du W."/>
        </authorList>
    </citation>
    <scope>NUCLEOTIDE SEQUENCE [LARGE SCALE GENOMIC DNA]</scope>
    <source>
        <strain evidence="3 4">A9-4</strain>
    </source>
</reference>
<dbReference type="InterPro" id="IPR051015">
    <property type="entry name" value="EvgA-like"/>
</dbReference>
<dbReference type="PANTHER" id="PTHR45566:SF1">
    <property type="entry name" value="HTH-TYPE TRANSCRIPTIONAL REGULATOR YHJB-RELATED"/>
    <property type="match status" value="1"/>
</dbReference>
<protein>
    <submittedName>
        <fullName evidence="3">DNA-binding response regulator</fullName>
    </submittedName>
</protein>
<dbReference type="InterPro" id="IPR011006">
    <property type="entry name" value="CheY-like_superfamily"/>
</dbReference>
<keyword evidence="1" id="KW-0597">Phosphoprotein</keyword>
<dbReference type="PANTHER" id="PTHR45566">
    <property type="entry name" value="HTH-TYPE TRANSCRIPTIONAL REGULATOR YHJB-RELATED"/>
    <property type="match status" value="1"/>
</dbReference>
<keyword evidence="3" id="KW-0238">DNA-binding</keyword>
<dbReference type="GO" id="GO:0000160">
    <property type="term" value="P:phosphorelay signal transduction system"/>
    <property type="evidence" value="ECO:0007669"/>
    <property type="project" value="InterPro"/>
</dbReference>
<dbReference type="InterPro" id="IPR001789">
    <property type="entry name" value="Sig_transdc_resp-reg_receiver"/>
</dbReference>
<gene>
    <name evidence="3" type="ORF">C9928_07545</name>
</gene>
<feature type="domain" description="Response regulatory" evidence="2">
    <location>
        <begin position="3"/>
        <end position="67"/>
    </location>
</feature>
<dbReference type="EMBL" id="PYVG01000205">
    <property type="protein sequence ID" value="PTB87399.1"/>
    <property type="molecule type" value="Genomic_DNA"/>
</dbReference>
<organism evidence="3 4">
    <name type="scientific">Pseudidiomarina aestuarii</name>
    <dbReference type="NCBI Taxonomy" id="624146"/>
    <lineage>
        <taxon>Bacteria</taxon>
        <taxon>Pseudomonadati</taxon>
        <taxon>Pseudomonadota</taxon>
        <taxon>Gammaproteobacteria</taxon>
        <taxon>Alteromonadales</taxon>
        <taxon>Idiomarinaceae</taxon>
        <taxon>Pseudidiomarina</taxon>
    </lineage>
</organism>
<dbReference type="Gene3D" id="3.40.50.2300">
    <property type="match status" value="1"/>
</dbReference>
<dbReference type="GO" id="GO:0003677">
    <property type="term" value="F:DNA binding"/>
    <property type="evidence" value="ECO:0007669"/>
    <property type="project" value="UniProtKB-KW"/>
</dbReference>
<dbReference type="Pfam" id="PF00072">
    <property type="entry name" value="Response_reg"/>
    <property type="match status" value="1"/>
</dbReference>
<sequence>MARAIIADDHPLFRAALRQALTETLATDIKEAATFHQLLSMLQAEPQIELILLDLSMPGNRGLTGLT</sequence>
<evidence type="ECO:0000313" key="3">
    <source>
        <dbReference type="EMBL" id="PTB87399.1"/>
    </source>
</evidence>
<comment type="caution">
    <text evidence="3">The sequence shown here is derived from an EMBL/GenBank/DDBJ whole genome shotgun (WGS) entry which is preliminary data.</text>
</comment>
<proteinExistence type="predicted"/>
<feature type="modified residue" description="4-aspartylphosphate" evidence="1">
    <location>
        <position position="54"/>
    </location>
</feature>
<dbReference type="AlphaFoldDB" id="A0A6N4DGT7"/>
<dbReference type="PROSITE" id="PS50110">
    <property type="entry name" value="RESPONSE_REGULATORY"/>
    <property type="match status" value="1"/>
</dbReference>
<evidence type="ECO:0000313" key="4">
    <source>
        <dbReference type="Proteomes" id="UP000241514"/>
    </source>
</evidence>
<feature type="non-terminal residue" evidence="3">
    <location>
        <position position="67"/>
    </location>
</feature>
<name>A0A6N4DGT7_9GAMM</name>
<accession>A0A6N4DGT7</accession>